<dbReference type="VEuPathDB" id="FungiDB:ASPVEDRAFT_38564"/>
<name>A0A1L9PC37_ASPVE</name>
<evidence type="ECO:0000259" key="2">
    <source>
        <dbReference type="Pfam" id="PF25484"/>
    </source>
</evidence>
<organism evidence="3 4">
    <name type="scientific">Aspergillus versicolor CBS 583.65</name>
    <dbReference type="NCBI Taxonomy" id="1036611"/>
    <lineage>
        <taxon>Eukaryota</taxon>
        <taxon>Fungi</taxon>
        <taxon>Dikarya</taxon>
        <taxon>Ascomycota</taxon>
        <taxon>Pezizomycotina</taxon>
        <taxon>Eurotiomycetes</taxon>
        <taxon>Eurotiomycetidae</taxon>
        <taxon>Eurotiales</taxon>
        <taxon>Aspergillaceae</taxon>
        <taxon>Aspergillus</taxon>
        <taxon>Aspergillus subgen. Nidulantes</taxon>
    </lineage>
</organism>
<evidence type="ECO:0000313" key="4">
    <source>
        <dbReference type="Proteomes" id="UP000184073"/>
    </source>
</evidence>
<dbReference type="AlphaFoldDB" id="A0A1L9PC37"/>
<dbReference type="Proteomes" id="UP000184073">
    <property type="component" value="Unassembled WGS sequence"/>
</dbReference>
<sequence length="177" mass="18817">MFLSLAFILLAAVPALSAPATPYRYYLKSSTDLFISSSMTFNGNTNYVLLTDKALAQPLTLHDSDGSITLDTSNVIGASSEAPVLLSNDKGISDTYKLVVLGDQKSEKYTKGFSIDKDSGALSLVKEGFGGFVACTAAKGVKQVYWYSEGEGSGTVPVICDEVSFQRQWNLNGTGSA</sequence>
<accession>A0A1L9PC37</accession>
<feature type="domain" description="DUF7907" evidence="2">
    <location>
        <begin position="31"/>
        <end position="168"/>
    </location>
</feature>
<dbReference type="EMBL" id="KV878126">
    <property type="protein sequence ID" value="OJI99099.1"/>
    <property type="molecule type" value="Genomic_DNA"/>
</dbReference>
<dbReference type="OrthoDB" id="4468168at2759"/>
<evidence type="ECO:0000256" key="1">
    <source>
        <dbReference type="SAM" id="SignalP"/>
    </source>
</evidence>
<keyword evidence="4" id="KW-1185">Reference proteome</keyword>
<feature type="chain" id="PRO_5012544216" description="DUF7907 domain-containing protein" evidence="1">
    <location>
        <begin position="18"/>
        <end position="177"/>
    </location>
</feature>
<dbReference type="Pfam" id="PF25484">
    <property type="entry name" value="DUF7907"/>
    <property type="match status" value="1"/>
</dbReference>
<feature type="signal peptide" evidence="1">
    <location>
        <begin position="1"/>
        <end position="17"/>
    </location>
</feature>
<gene>
    <name evidence="3" type="ORF">ASPVEDRAFT_38564</name>
</gene>
<keyword evidence="1" id="KW-0732">Signal</keyword>
<reference evidence="4" key="1">
    <citation type="journal article" date="2017" name="Genome Biol.">
        <title>Comparative genomics reveals high biological diversity and specific adaptations in the industrially and medically important fungal genus Aspergillus.</title>
        <authorList>
            <person name="de Vries R.P."/>
            <person name="Riley R."/>
            <person name="Wiebenga A."/>
            <person name="Aguilar-Osorio G."/>
            <person name="Amillis S."/>
            <person name="Uchima C.A."/>
            <person name="Anderluh G."/>
            <person name="Asadollahi M."/>
            <person name="Askin M."/>
            <person name="Barry K."/>
            <person name="Battaglia E."/>
            <person name="Bayram O."/>
            <person name="Benocci T."/>
            <person name="Braus-Stromeyer S.A."/>
            <person name="Caldana C."/>
            <person name="Canovas D."/>
            <person name="Cerqueira G.C."/>
            <person name="Chen F."/>
            <person name="Chen W."/>
            <person name="Choi C."/>
            <person name="Clum A."/>
            <person name="Dos Santos R.A."/>
            <person name="Damasio A.R."/>
            <person name="Diallinas G."/>
            <person name="Emri T."/>
            <person name="Fekete E."/>
            <person name="Flipphi M."/>
            <person name="Freyberg S."/>
            <person name="Gallo A."/>
            <person name="Gournas C."/>
            <person name="Habgood R."/>
            <person name="Hainaut M."/>
            <person name="Harispe M.L."/>
            <person name="Henrissat B."/>
            <person name="Hilden K.S."/>
            <person name="Hope R."/>
            <person name="Hossain A."/>
            <person name="Karabika E."/>
            <person name="Karaffa L."/>
            <person name="Karanyi Z."/>
            <person name="Krasevec N."/>
            <person name="Kuo A."/>
            <person name="Kusch H."/>
            <person name="LaButti K."/>
            <person name="Lagendijk E.L."/>
            <person name="Lapidus A."/>
            <person name="Levasseur A."/>
            <person name="Lindquist E."/>
            <person name="Lipzen A."/>
            <person name="Logrieco A.F."/>
            <person name="MacCabe A."/>
            <person name="Maekelae M.R."/>
            <person name="Malavazi I."/>
            <person name="Melin P."/>
            <person name="Meyer V."/>
            <person name="Mielnichuk N."/>
            <person name="Miskei M."/>
            <person name="Molnar A.P."/>
            <person name="Mule G."/>
            <person name="Ngan C.Y."/>
            <person name="Orejas M."/>
            <person name="Orosz E."/>
            <person name="Ouedraogo J.P."/>
            <person name="Overkamp K.M."/>
            <person name="Park H.-S."/>
            <person name="Perrone G."/>
            <person name="Piumi F."/>
            <person name="Punt P.J."/>
            <person name="Ram A.F."/>
            <person name="Ramon A."/>
            <person name="Rauscher S."/>
            <person name="Record E."/>
            <person name="Riano-Pachon D.M."/>
            <person name="Robert V."/>
            <person name="Roehrig J."/>
            <person name="Ruller R."/>
            <person name="Salamov A."/>
            <person name="Salih N.S."/>
            <person name="Samson R.A."/>
            <person name="Sandor E."/>
            <person name="Sanguinetti M."/>
            <person name="Schuetze T."/>
            <person name="Sepcic K."/>
            <person name="Shelest E."/>
            <person name="Sherlock G."/>
            <person name="Sophianopoulou V."/>
            <person name="Squina F.M."/>
            <person name="Sun H."/>
            <person name="Susca A."/>
            <person name="Todd R.B."/>
            <person name="Tsang A."/>
            <person name="Unkles S.E."/>
            <person name="van de Wiele N."/>
            <person name="van Rossen-Uffink D."/>
            <person name="Oliveira J.V."/>
            <person name="Vesth T.C."/>
            <person name="Visser J."/>
            <person name="Yu J.-H."/>
            <person name="Zhou M."/>
            <person name="Andersen M.R."/>
            <person name="Archer D.B."/>
            <person name="Baker S.E."/>
            <person name="Benoit I."/>
            <person name="Brakhage A.A."/>
            <person name="Braus G.H."/>
            <person name="Fischer R."/>
            <person name="Frisvad J.C."/>
            <person name="Goldman G.H."/>
            <person name="Houbraken J."/>
            <person name="Oakley B."/>
            <person name="Pocsi I."/>
            <person name="Scazzocchio C."/>
            <person name="Seiboth B."/>
            <person name="vanKuyk P.A."/>
            <person name="Wortman J."/>
            <person name="Dyer P.S."/>
            <person name="Grigoriev I.V."/>
        </authorList>
    </citation>
    <scope>NUCLEOTIDE SEQUENCE [LARGE SCALE GENOMIC DNA]</scope>
    <source>
        <strain evidence="4">CBS 583.65</strain>
    </source>
</reference>
<dbReference type="RefSeq" id="XP_040664862.1">
    <property type="nucleotide sequence ID" value="XM_040811729.1"/>
</dbReference>
<evidence type="ECO:0000313" key="3">
    <source>
        <dbReference type="EMBL" id="OJI99099.1"/>
    </source>
</evidence>
<dbReference type="InterPro" id="IPR057229">
    <property type="entry name" value="DUF7907"/>
</dbReference>
<dbReference type="GeneID" id="63727240"/>
<protein>
    <recommendedName>
        <fullName evidence="2">DUF7907 domain-containing protein</fullName>
    </recommendedName>
</protein>
<proteinExistence type="predicted"/>